<protein>
    <submittedName>
        <fullName evidence="1">Uncharacterized protein</fullName>
    </submittedName>
</protein>
<evidence type="ECO:0000313" key="2">
    <source>
        <dbReference type="Proteomes" id="UP001293254"/>
    </source>
</evidence>
<sequence length="101" mass="11531">MLEPLLFEMGFQHGSLPVRYLGIPLTHSQLTVAQCRPLLEKVDHRIHGLDRQSKLKAVIALGRWAWPSSRTLEMIGITDGLPLLHDGLDTVRWRYTADGRY</sequence>
<keyword evidence="2" id="KW-1185">Reference proteome</keyword>
<reference evidence="1" key="2">
    <citation type="journal article" date="2024" name="Plant">
        <title>Genomic evolution and insights into agronomic trait innovations of Sesamum species.</title>
        <authorList>
            <person name="Miao H."/>
            <person name="Wang L."/>
            <person name="Qu L."/>
            <person name="Liu H."/>
            <person name="Sun Y."/>
            <person name="Le M."/>
            <person name="Wang Q."/>
            <person name="Wei S."/>
            <person name="Zheng Y."/>
            <person name="Lin W."/>
            <person name="Duan Y."/>
            <person name="Cao H."/>
            <person name="Xiong S."/>
            <person name="Wang X."/>
            <person name="Wei L."/>
            <person name="Li C."/>
            <person name="Ma Q."/>
            <person name="Ju M."/>
            <person name="Zhao R."/>
            <person name="Li G."/>
            <person name="Mu C."/>
            <person name="Tian Q."/>
            <person name="Mei H."/>
            <person name="Zhang T."/>
            <person name="Gao T."/>
            <person name="Zhang H."/>
        </authorList>
    </citation>
    <scope>NUCLEOTIDE SEQUENCE</scope>
    <source>
        <strain evidence="1">3651</strain>
    </source>
</reference>
<gene>
    <name evidence="1" type="ORF">Salat_2729000</name>
</gene>
<reference evidence="1" key="1">
    <citation type="submission" date="2020-06" db="EMBL/GenBank/DDBJ databases">
        <authorList>
            <person name="Li T."/>
            <person name="Hu X."/>
            <person name="Zhang T."/>
            <person name="Song X."/>
            <person name="Zhang H."/>
            <person name="Dai N."/>
            <person name="Sheng W."/>
            <person name="Hou X."/>
            <person name="Wei L."/>
        </authorList>
    </citation>
    <scope>NUCLEOTIDE SEQUENCE</scope>
    <source>
        <strain evidence="1">3651</strain>
        <tissue evidence="1">Leaf</tissue>
    </source>
</reference>
<proteinExistence type="predicted"/>
<organism evidence="1 2">
    <name type="scientific">Sesamum alatum</name>
    <dbReference type="NCBI Taxonomy" id="300844"/>
    <lineage>
        <taxon>Eukaryota</taxon>
        <taxon>Viridiplantae</taxon>
        <taxon>Streptophyta</taxon>
        <taxon>Embryophyta</taxon>
        <taxon>Tracheophyta</taxon>
        <taxon>Spermatophyta</taxon>
        <taxon>Magnoliopsida</taxon>
        <taxon>eudicotyledons</taxon>
        <taxon>Gunneridae</taxon>
        <taxon>Pentapetalae</taxon>
        <taxon>asterids</taxon>
        <taxon>lamiids</taxon>
        <taxon>Lamiales</taxon>
        <taxon>Pedaliaceae</taxon>
        <taxon>Sesamum</taxon>
    </lineage>
</organism>
<accession>A0AAE2C8Z9</accession>
<dbReference type="Proteomes" id="UP001293254">
    <property type="component" value="Unassembled WGS sequence"/>
</dbReference>
<comment type="caution">
    <text evidence="1">The sequence shown here is derived from an EMBL/GenBank/DDBJ whole genome shotgun (WGS) entry which is preliminary data.</text>
</comment>
<dbReference type="EMBL" id="JACGWO010000012">
    <property type="protein sequence ID" value="KAK4413165.1"/>
    <property type="molecule type" value="Genomic_DNA"/>
</dbReference>
<name>A0AAE2C8Z9_9LAMI</name>
<dbReference type="AlphaFoldDB" id="A0AAE2C8Z9"/>
<evidence type="ECO:0000313" key="1">
    <source>
        <dbReference type="EMBL" id="KAK4413165.1"/>
    </source>
</evidence>